<reference evidence="7 8" key="1">
    <citation type="submission" date="2020-09" db="EMBL/GenBank/DDBJ databases">
        <title>Biosynthesis of the nuclear factor of activated T cells inhibitor NFAT-133 and its congeners in Streptomyces pactum.</title>
        <authorList>
            <person name="Zhou W."/>
            <person name="Posri P."/>
            <person name="Abugrain M.E."/>
            <person name="Weisberg A.J."/>
            <person name="Chang J.H."/>
            <person name="Mahmud T."/>
        </authorList>
    </citation>
    <scope>NUCLEOTIDE SEQUENCE [LARGE SCALE GENOMIC DNA]</scope>
    <source>
        <strain evidence="7 8">ATCC 27456</strain>
    </source>
</reference>
<evidence type="ECO:0000256" key="4">
    <source>
        <dbReference type="PROSITE-ProRule" id="PRU00335"/>
    </source>
</evidence>
<dbReference type="Proteomes" id="UP000807371">
    <property type="component" value="Unassembled WGS sequence"/>
</dbReference>
<evidence type="ECO:0000313" key="8">
    <source>
        <dbReference type="Proteomes" id="UP000807371"/>
    </source>
</evidence>
<dbReference type="InterPro" id="IPR011075">
    <property type="entry name" value="TetR_C"/>
</dbReference>
<dbReference type="Pfam" id="PF16925">
    <property type="entry name" value="TetR_C_13"/>
    <property type="match status" value="1"/>
</dbReference>
<organism evidence="7 8">
    <name type="scientific">Streptomyces pactum</name>
    <dbReference type="NCBI Taxonomy" id="68249"/>
    <lineage>
        <taxon>Bacteria</taxon>
        <taxon>Bacillati</taxon>
        <taxon>Actinomycetota</taxon>
        <taxon>Actinomycetes</taxon>
        <taxon>Kitasatosporales</taxon>
        <taxon>Streptomycetaceae</taxon>
        <taxon>Streptomyces</taxon>
    </lineage>
</organism>
<dbReference type="PANTHER" id="PTHR47506">
    <property type="entry name" value="TRANSCRIPTIONAL REGULATORY PROTEIN"/>
    <property type="match status" value="1"/>
</dbReference>
<dbReference type="Gene3D" id="1.10.357.10">
    <property type="entry name" value="Tetracycline Repressor, domain 2"/>
    <property type="match status" value="1"/>
</dbReference>
<gene>
    <name evidence="7" type="ORF">IHE55_04460</name>
</gene>
<dbReference type="InterPro" id="IPR009057">
    <property type="entry name" value="Homeodomain-like_sf"/>
</dbReference>
<keyword evidence="2 4" id="KW-0238">DNA-binding</keyword>
<feature type="DNA-binding region" description="H-T-H motif" evidence="4">
    <location>
        <begin position="27"/>
        <end position="46"/>
    </location>
</feature>
<proteinExistence type="predicted"/>
<evidence type="ECO:0000313" key="7">
    <source>
        <dbReference type="EMBL" id="MBH5334092.1"/>
    </source>
</evidence>
<evidence type="ECO:0000256" key="3">
    <source>
        <dbReference type="ARBA" id="ARBA00023163"/>
    </source>
</evidence>
<feature type="compositionally biased region" description="Basic and acidic residues" evidence="5">
    <location>
        <begin position="193"/>
        <end position="213"/>
    </location>
</feature>
<dbReference type="SUPFAM" id="SSF46689">
    <property type="entry name" value="Homeodomain-like"/>
    <property type="match status" value="1"/>
</dbReference>
<dbReference type="SUPFAM" id="SSF48498">
    <property type="entry name" value="Tetracyclin repressor-like, C-terminal domain"/>
    <property type="match status" value="1"/>
</dbReference>
<dbReference type="PROSITE" id="PS50977">
    <property type="entry name" value="HTH_TETR_2"/>
    <property type="match status" value="1"/>
</dbReference>
<dbReference type="EMBL" id="JACYXC010000001">
    <property type="protein sequence ID" value="MBH5334092.1"/>
    <property type="molecule type" value="Genomic_DNA"/>
</dbReference>
<evidence type="ECO:0000256" key="2">
    <source>
        <dbReference type="ARBA" id="ARBA00023125"/>
    </source>
</evidence>
<feature type="region of interest" description="Disordered" evidence="5">
    <location>
        <begin position="179"/>
        <end position="213"/>
    </location>
</feature>
<name>A0ABS0NFY0_9ACTN</name>
<dbReference type="Pfam" id="PF00440">
    <property type="entry name" value="TetR_N"/>
    <property type="match status" value="1"/>
</dbReference>
<dbReference type="PANTHER" id="PTHR47506:SF1">
    <property type="entry name" value="HTH-TYPE TRANSCRIPTIONAL REGULATOR YJDC"/>
    <property type="match status" value="1"/>
</dbReference>
<protein>
    <submittedName>
        <fullName evidence="7">TetR/AcrR family transcriptional regulator</fullName>
    </submittedName>
</protein>
<dbReference type="InterPro" id="IPR001647">
    <property type="entry name" value="HTH_TetR"/>
</dbReference>
<evidence type="ECO:0000256" key="1">
    <source>
        <dbReference type="ARBA" id="ARBA00023015"/>
    </source>
</evidence>
<keyword evidence="8" id="KW-1185">Reference proteome</keyword>
<comment type="caution">
    <text evidence="7">The sequence shown here is derived from an EMBL/GenBank/DDBJ whole genome shotgun (WGS) entry which is preliminary data.</text>
</comment>
<accession>A0ABS0NFY0</accession>
<dbReference type="PRINTS" id="PR00455">
    <property type="entry name" value="HTHTETR"/>
</dbReference>
<keyword evidence="1" id="KW-0805">Transcription regulation</keyword>
<evidence type="ECO:0000259" key="6">
    <source>
        <dbReference type="PROSITE" id="PS50977"/>
    </source>
</evidence>
<feature type="domain" description="HTH tetR-type" evidence="6">
    <location>
        <begin position="4"/>
        <end position="64"/>
    </location>
</feature>
<evidence type="ECO:0000256" key="5">
    <source>
        <dbReference type="SAM" id="MobiDB-lite"/>
    </source>
</evidence>
<dbReference type="InterPro" id="IPR036271">
    <property type="entry name" value="Tet_transcr_reg_TetR-rel_C_sf"/>
</dbReference>
<dbReference type="RefSeq" id="WP_197987830.1">
    <property type="nucleotide sequence ID" value="NZ_JACYXC010000001.1"/>
</dbReference>
<keyword evidence="3" id="KW-0804">Transcription</keyword>
<sequence length="213" mass="22837">METAELTTRVLDAAEALFYRRGVQSVGMDAVRGAAQVSLKRLYQLFPSKEALVRAYLLRRDERWRADLARHVERRPAGTGRVLAVFDRLDVWFREPDFRGCAFINSFGELGATSEPVAEAARAHQRAVRAYLEHLVTEAGLPAAVAAPLFLLVQGAITAAAVGGGPEPARQAEEAARTLLAAAAAGGPPPTAADHRPVAEPAGHDRPADRLTG</sequence>